<keyword evidence="1" id="KW-0472">Membrane</keyword>
<evidence type="ECO:0008006" key="4">
    <source>
        <dbReference type="Google" id="ProtNLM"/>
    </source>
</evidence>
<feature type="transmembrane region" description="Helical" evidence="1">
    <location>
        <begin position="61"/>
        <end position="90"/>
    </location>
</feature>
<dbReference type="EMBL" id="CP063849">
    <property type="protein sequence ID" value="QOY91619.1"/>
    <property type="molecule type" value="Genomic_DNA"/>
</dbReference>
<dbReference type="RefSeq" id="WP_194453273.1">
    <property type="nucleotide sequence ID" value="NZ_CP063849.1"/>
</dbReference>
<organism evidence="2 3">
    <name type="scientific">Paludibaculum fermentans</name>
    <dbReference type="NCBI Taxonomy" id="1473598"/>
    <lineage>
        <taxon>Bacteria</taxon>
        <taxon>Pseudomonadati</taxon>
        <taxon>Acidobacteriota</taxon>
        <taxon>Terriglobia</taxon>
        <taxon>Bryobacterales</taxon>
        <taxon>Bryobacteraceae</taxon>
        <taxon>Paludibaculum</taxon>
    </lineage>
</organism>
<name>A0A7S7NYM5_PALFE</name>
<gene>
    <name evidence="2" type="ORF">IRI77_17240</name>
</gene>
<dbReference type="KEGG" id="pfer:IRI77_17240"/>
<sequence>MTSLAALFDWLAAGKAMSSAAARRGNATDFRLRRLPKEEIHLYVKSIDNTTVVRLVDKKDWLASVGMAGGVLTASLLLIAMLLPGGYTLLASHRMEQLKHDRDRMTNELRVLRSRQAALVSPSQLEQYAGHNFTTPAAAAVIFAPPSKGAVASLGTRH</sequence>
<protein>
    <recommendedName>
        <fullName evidence="4">Septum formation initiator</fullName>
    </recommendedName>
</protein>
<proteinExistence type="predicted"/>
<dbReference type="AlphaFoldDB" id="A0A7S7NYM5"/>
<evidence type="ECO:0000256" key="1">
    <source>
        <dbReference type="SAM" id="Phobius"/>
    </source>
</evidence>
<evidence type="ECO:0000313" key="2">
    <source>
        <dbReference type="EMBL" id="QOY91619.1"/>
    </source>
</evidence>
<evidence type="ECO:0000313" key="3">
    <source>
        <dbReference type="Proteomes" id="UP000593892"/>
    </source>
</evidence>
<keyword evidence="1" id="KW-0812">Transmembrane</keyword>
<keyword evidence="1" id="KW-1133">Transmembrane helix</keyword>
<keyword evidence="3" id="KW-1185">Reference proteome</keyword>
<dbReference type="Proteomes" id="UP000593892">
    <property type="component" value="Chromosome"/>
</dbReference>
<accession>A0A7S7NYM5</accession>
<reference evidence="2 3" key="1">
    <citation type="submission" date="2020-10" db="EMBL/GenBank/DDBJ databases">
        <title>Complete genome sequence of Paludibaculum fermentans P105T, a facultatively anaerobic acidobacterium capable of dissimilatory Fe(III) reduction.</title>
        <authorList>
            <person name="Dedysh S.N."/>
            <person name="Beletsky A.V."/>
            <person name="Kulichevskaya I.S."/>
            <person name="Mardanov A.V."/>
            <person name="Ravin N.V."/>
        </authorList>
    </citation>
    <scope>NUCLEOTIDE SEQUENCE [LARGE SCALE GENOMIC DNA]</scope>
    <source>
        <strain evidence="2 3">P105</strain>
    </source>
</reference>